<keyword evidence="1" id="KW-1133">Transmembrane helix</keyword>
<feature type="transmembrane region" description="Helical" evidence="1">
    <location>
        <begin position="165"/>
        <end position="185"/>
    </location>
</feature>
<gene>
    <name evidence="2" type="ORF">AVDCRST_MAG84-2458</name>
</gene>
<proteinExistence type="predicted"/>
<evidence type="ECO:0008006" key="3">
    <source>
        <dbReference type="Google" id="ProtNLM"/>
    </source>
</evidence>
<name>A0A6J4LXC8_9CYAN</name>
<feature type="transmembrane region" description="Helical" evidence="1">
    <location>
        <begin position="139"/>
        <end position="159"/>
    </location>
</feature>
<feature type="transmembrane region" description="Helical" evidence="1">
    <location>
        <begin position="21"/>
        <end position="44"/>
    </location>
</feature>
<protein>
    <recommendedName>
        <fullName evidence="3">Metal-dependent hydrolase</fullName>
    </recommendedName>
</protein>
<reference evidence="2" key="1">
    <citation type="submission" date="2020-02" db="EMBL/GenBank/DDBJ databases">
        <authorList>
            <person name="Meier V. D."/>
        </authorList>
    </citation>
    <scope>NUCLEOTIDE SEQUENCE</scope>
    <source>
        <strain evidence="2">AVDCRST_MAG84</strain>
    </source>
</reference>
<feature type="transmembrane region" description="Helical" evidence="1">
    <location>
        <begin position="64"/>
        <end position="88"/>
    </location>
</feature>
<evidence type="ECO:0000256" key="1">
    <source>
        <dbReference type="SAM" id="Phobius"/>
    </source>
</evidence>
<evidence type="ECO:0000313" key="2">
    <source>
        <dbReference type="EMBL" id="CAA9342452.1"/>
    </source>
</evidence>
<keyword evidence="1" id="KW-0812">Transmembrane</keyword>
<sequence length="197" mass="22826">MKTPSHAIINLAILGKPQLPQANLIIVIGGILPDIPIFLFYFWAKYIARLPEATIWSKAYYEPFVQNVVALFHSIPLAVIGWLIAYYFGWQSVQILFISMILHSLGDLPVHNDDAHRHFFPFSNYRFISPFSYWDRKHYGSIVSVVEMLLVLLSTFRIFGFVNSYVGKTLLILVNCFYWIGYLYFSARAWLKFTSEG</sequence>
<dbReference type="EMBL" id="CADCTZ010000429">
    <property type="protein sequence ID" value="CAA9342452.1"/>
    <property type="molecule type" value="Genomic_DNA"/>
</dbReference>
<organism evidence="2">
    <name type="scientific">uncultured Microcoleus sp</name>
    <dbReference type="NCBI Taxonomy" id="259945"/>
    <lineage>
        <taxon>Bacteria</taxon>
        <taxon>Bacillati</taxon>
        <taxon>Cyanobacteriota</taxon>
        <taxon>Cyanophyceae</taxon>
        <taxon>Oscillatoriophycideae</taxon>
        <taxon>Oscillatoriales</taxon>
        <taxon>Microcoleaceae</taxon>
        <taxon>Microcoleus</taxon>
        <taxon>environmental samples</taxon>
    </lineage>
</organism>
<dbReference type="AlphaFoldDB" id="A0A6J4LXC8"/>
<accession>A0A6J4LXC8</accession>
<keyword evidence="1" id="KW-0472">Membrane</keyword>